<reference evidence="3" key="1">
    <citation type="submission" date="2016-10" db="EMBL/GenBank/DDBJ databases">
        <authorList>
            <person name="Varghese N."/>
            <person name="Submissions S."/>
        </authorList>
    </citation>
    <scope>NUCLEOTIDE SEQUENCE [LARGE SCALE GENOMIC DNA]</scope>
    <source>
        <strain evidence="3">NRRL B-51270</strain>
    </source>
</reference>
<keyword evidence="1" id="KW-0472">Membrane</keyword>
<dbReference type="STRING" id="487184.SAMN05216421_1818"/>
<proteinExistence type="predicted"/>
<organism evidence="2 3">
    <name type="scientific">Halopseudomonas xinjiangensis</name>
    <dbReference type="NCBI Taxonomy" id="487184"/>
    <lineage>
        <taxon>Bacteria</taxon>
        <taxon>Pseudomonadati</taxon>
        <taxon>Pseudomonadota</taxon>
        <taxon>Gammaproteobacteria</taxon>
        <taxon>Pseudomonadales</taxon>
        <taxon>Pseudomonadaceae</taxon>
        <taxon>Halopseudomonas</taxon>
    </lineage>
</organism>
<feature type="transmembrane region" description="Helical" evidence="1">
    <location>
        <begin position="12"/>
        <end position="29"/>
    </location>
</feature>
<keyword evidence="1" id="KW-0812">Transmembrane</keyword>
<name>A0A1H1TI13_9GAMM</name>
<keyword evidence="1" id="KW-1133">Transmembrane helix</keyword>
<dbReference type="EMBL" id="LT629736">
    <property type="protein sequence ID" value="SDS59945.1"/>
    <property type="molecule type" value="Genomic_DNA"/>
</dbReference>
<sequence length="286" mass="31088">MIDLSRPGTRWLLVAVIALCVALSWLGVLDSESSEYVDGSLLQAGLAFATARGLNALISVMQSTTLSFSLFAGVQVTLGELLDPFNDLIEQYSTVMKLAVGSLVIQKVLLDIVSDALFKILLSVSAGLLVVSILLRLAGWTNWLMKAFALLMFLRFALVLAVALNGLVDRVYIAEQTRAELAVLGSVSTEIELIDQPGVGAADTGLRAKMARLGDPQAYREMQQTLEELSMNVVTVMALFVLRTMVLPLLFLYLLSRAAKWIWRLEAVASDAPPSSFSTGIEPRHD</sequence>
<protein>
    <submittedName>
        <fullName evidence="2">Uncharacterized protein</fullName>
    </submittedName>
</protein>
<feature type="transmembrane region" description="Helical" evidence="1">
    <location>
        <begin position="147"/>
        <end position="168"/>
    </location>
</feature>
<dbReference type="AlphaFoldDB" id="A0A1H1TI13"/>
<evidence type="ECO:0000313" key="2">
    <source>
        <dbReference type="EMBL" id="SDS59945.1"/>
    </source>
</evidence>
<keyword evidence="3" id="KW-1185">Reference proteome</keyword>
<feature type="transmembrane region" description="Helical" evidence="1">
    <location>
        <begin position="116"/>
        <end position="135"/>
    </location>
</feature>
<feature type="transmembrane region" description="Helical" evidence="1">
    <location>
        <begin position="229"/>
        <end position="255"/>
    </location>
</feature>
<evidence type="ECO:0000256" key="1">
    <source>
        <dbReference type="SAM" id="Phobius"/>
    </source>
</evidence>
<accession>A0A1H1TI13</accession>
<dbReference type="Proteomes" id="UP000243207">
    <property type="component" value="Chromosome I"/>
</dbReference>
<gene>
    <name evidence="2" type="ORF">SAMN05216421_1818</name>
</gene>
<evidence type="ECO:0000313" key="3">
    <source>
        <dbReference type="Proteomes" id="UP000243207"/>
    </source>
</evidence>